<dbReference type="InterPro" id="IPR051397">
    <property type="entry name" value="Zn-ADH-like_protein"/>
</dbReference>
<dbReference type="PANTHER" id="PTHR43677">
    <property type="entry name" value="SHORT-CHAIN DEHYDROGENASE/REDUCTASE"/>
    <property type="match status" value="1"/>
</dbReference>
<dbReference type="Pfam" id="PF00107">
    <property type="entry name" value="ADH_zinc_N"/>
    <property type="match status" value="1"/>
</dbReference>
<dbReference type="InterPro" id="IPR020843">
    <property type="entry name" value="ER"/>
</dbReference>
<dbReference type="PANTHER" id="PTHR43677:SF1">
    <property type="entry name" value="ACRYLYL-COA REDUCTASE ACUI-RELATED"/>
    <property type="match status" value="1"/>
</dbReference>
<dbReference type="SUPFAM" id="SSF51735">
    <property type="entry name" value="NAD(P)-binding Rossmann-fold domains"/>
    <property type="match status" value="1"/>
</dbReference>
<comment type="caution">
    <text evidence="2">The sequence shown here is derived from an EMBL/GenBank/DDBJ whole genome shotgun (WGS) entry which is preliminary data.</text>
</comment>
<dbReference type="InterPro" id="IPR013149">
    <property type="entry name" value="ADH-like_C"/>
</dbReference>
<dbReference type="EMBL" id="JACNJH010000142">
    <property type="protein sequence ID" value="MBC8361642.1"/>
    <property type="molecule type" value="Genomic_DNA"/>
</dbReference>
<dbReference type="GO" id="GO:0043957">
    <property type="term" value="F:acryloyl-CoA reductase (NADPH) activity"/>
    <property type="evidence" value="ECO:0007669"/>
    <property type="project" value="TreeGrafter"/>
</dbReference>
<evidence type="ECO:0000259" key="1">
    <source>
        <dbReference type="SMART" id="SM00829"/>
    </source>
</evidence>
<evidence type="ECO:0000313" key="2">
    <source>
        <dbReference type="EMBL" id="MBC8361642.1"/>
    </source>
</evidence>
<dbReference type="SUPFAM" id="SSF50129">
    <property type="entry name" value="GroES-like"/>
    <property type="match status" value="1"/>
</dbReference>
<protein>
    <submittedName>
        <fullName evidence="2">YhdH/YhfP family quinone oxidoreductase</fullName>
    </submittedName>
</protein>
<dbReference type="AlphaFoldDB" id="A0A8J6TJ00"/>
<proteinExistence type="predicted"/>
<reference evidence="2 3" key="1">
    <citation type="submission" date="2020-08" db="EMBL/GenBank/DDBJ databases">
        <title>Bridging the membrane lipid divide: bacteria of the FCB group superphylum have the potential to synthesize archaeal ether lipids.</title>
        <authorList>
            <person name="Villanueva L."/>
            <person name="Von Meijenfeldt F.A.B."/>
            <person name="Westbye A.B."/>
            <person name="Yadav S."/>
            <person name="Hopmans E.C."/>
            <person name="Dutilh B.E."/>
            <person name="Sinninghe Damste J.S."/>
        </authorList>
    </citation>
    <scope>NUCLEOTIDE SEQUENCE [LARGE SCALE GENOMIC DNA]</scope>
    <source>
        <strain evidence="2">NIOZ-UU30</strain>
    </source>
</reference>
<dbReference type="Proteomes" id="UP000603434">
    <property type="component" value="Unassembled WGS sequence"/>
</dbReference>
<gene>
    <name evidence="2" type="ORF">H8E23_09605</name>
</gene>
<organism evidence="2 3">
    <name type="scientific">Candidatus Desulfatibia profunda</name>
    <dbReference type="NCBI Taxonomy" id="2841695"/>
    <lineage>
        <taxon>Bacteria</taxon>
        <taxon>Pseudomonadati</taxon>
        <taxon>Thermodesulfobacteriota</taxon>
        <taxon>Desulfobacteria</taxon>
        <taxon>Desulfobacterales</taxon>
        <taxon>Desulfobacterales incertae sedis</taxon>
        <taxon>Candidatus Desulfatibia</taxon>
    </lineage>
</organism>
<dbReference type="InterPro" id="IPR011032">
    <property type="entry name" value="GroES-like_sf"/>
</dbReference>
<dbReference type="SMART" id="SM00829">
    <property type="entry name" value="PKS_ER"/>
    <property type="match status" value="1"/>
</dbReference>
<dbReference type="NCBIfam" id="TIGR02823">
    <property type="entry name" value="oxido_YhdH"/>
    <property type="match status" value="1"/>
</dbReference>
<feature type="domain" description="Enoyl reductase (ER)" evidence="1">
    <location>
        <begin position="21"/>
        <end position="329"/>
    </location>
</feature>
<dbReference type="Gene3D" id="3.40.50.720">
    <property type="entry name" value="NAD(P)-binding Rossmann-like Domain"/>
    <property type="match status" value="1"/>
</dbReference>
<dbReference type="Pfam" id="PF08240">
    <property type="entry name" value="ADH_N"/>
    <property type="match status" value="1"/>
</dbReference>
<dbReference type="InterPro" id="IPR014188">
    <property type="entry name" value="Acrylyl-CoA_reductase_AcuI"/>
</dbReference>
<evidence type="ECO:0000313" key="3">
    <source>
        <dbReference type="Proteomes" id="UP000603434"/>
    </source>
</evidence>
<sequence>MENKTFKALVVQETKEKKYVRRIMEKSIDDLPPGDVLVNVKYSSLNYKDALSAIGNKGVTKNYPHTPGIDAAGVVVESHSPDFKPEDNVIVTSYDLGMNTPGGFAEYIRVPADWVVKLPENLSLKESMIYGTAGFTAALSVYRLVGHGVAPDQGEILVTGATGGVGSMALAILAQSGYAVIAVSDKVEKSEFLSGLGAKEIISRNDALDTGGKPLLPGRWAGVIDTVGGDMLATAIKSTQSGGAVTCCGNVASADLPLTVYPFILRGVALFGIDSQNCPMKIRQQIWRKIAGAWKLDHLSLLASEISLDELDRTIDQILQGKLTGRTVVRLV</sequence>
<dbReference type="InterPro" id="IPR013154">
    <property type="entry name" value="ADH-like_N"/>
</dbReference>
<accession>A0A8J6TJ00</accession>
<dbReference type="InterPro" id="IPR036291">
    <property type="entry name" value="NAD(P)-bd_dom_sf"/>
</dbReference>
<dbReference type="Gene3D" id="3.90.180.10">
    <property type="entry name" value="Medium-chain alcohol dehydrogenases, catalytic domain"/>
    <property type="match status" value="1"/>
</dbReference>
<name>A0A8J6TJ00_9BACT</name>
<dbReference type="CDD" id="cd05280">
    <property type="entry name" value="MDR_yhdh_yhfp"/>
    <property type="match status" value="1"/>
</dbReference>